<dbReference type="GO" id="GO:0060320">
    <property type="term" value="P:rejection of self pollen"/>
    <property type="evidence" value="ECO:0007669"/>
    <property type="project" value="UniProtKB-KW"/>
</dbReference>
<keyword evidence="5" id="KW-0732">Signal</keyword>
<dbReference type="EMBL" id="JACGWK010000012">
    <property type="protein sequence ID" value="KAL0322749.1"/>
    <property type="molecule type" value="Genomic_DNA"/>
</dbReference>
<accession>A0AAW2LWC7</accession>
<evidence type="ECO:0000313" key="7">
    <source>
        <dbReference type="EMBL" id="KAL0322749.1"/>
    </source>
</evidence>
<organism evidence="7">
    <name type="scientific">Sesamum angustifolium</name>
    <dbReference type="NCBI Taxonomy" id="2727405"/>
    <lineage>
        <taxon>Eukaryota</taxon>
        <taxon>Viridiplantae</taxon>
        <taxon>Streptophyta</taxon>
        <taxon>Embryophyta</taxon>
        <taxon>Tracheophyta</taxon>
        <taxon>Spermatophyta</taxon>
        <taxon>Magnoliopsida</taxon>
        <taxon>eudicotyledons</taxon>
        <taxon>Gunneridae</taxon>
        <taxon>Pentapetalae</taxon>
        <taxon>asterids</taxon>
        <taxon>lamiids</taxon>
        <taxon>Lamiales</taxon>
        <taxon>Pedaliaceae</taxon>
        <taxon>Sesamum</taxon>
    </lineage>
</organism>
<evidence type="ECO:0000256" key="5">
    <source>
        <dbReference type="ARBA" id="ARBA00022729"/>
    </source>
</evidence>
<comment type="subcellular location">
    <subcellularLocation>
        <location evidence="1 6">Secreted</location>
    </subcellularLocation>
</comment>
<evidence type="ECO:0000256" key="3">
    <source>
        <dbReference type="ARBA" id="ARBA00022471"/>
    </source>
</evidence>
<dbReference type="GO" id="GO:0005576">
    <property type="term" value="C:extracellular region"/>
    <property type="evidence" value="ECO:0007669"/>
    <property type="project" value="UniProtKB-SubCell"/>
</dbReference>
<dbReference type="InterPro" id="IPR010264">
    <property type="entry name" value="Self-incomp_S1"/>
</dbReference>
<dbReference type="PANTHER" id="PTHR31232:SF42">
    <property type="entry name" value="S-PROTEIN HOMOLOG"/>
    <property type="match status" value="1"/>
</dbReference>
<comment type="caution">
    <text evidence="7">The sequence shown here is derived from an EMBL/GenBank/DDBJ whole genome shotgun (WGS) entry which is preliminary data.</text>
</comment>
<protein>
    <recommendedName>
        <fullName evidence="6">S-protein homolog</fullName>
    </recommendedName>
</protein>
<sequence>MHCYSLVDKETVVVKNDISGENITIHCYSSDDDHGVHTLSYAANFTWNFHVNIGGTTNFYYDLTTGHGSWNYGVFDKILENQCDDYCLWLIKATGPCLVQKMIRGELYCQPWKTPPRRIKG</sequence>
<evidence type="ECO:0000256" key="6">
    <source>
        <dbReference type="RuleBase" id="RU367044"/>
    </source>
</evidence>
<keyword evidence="3 6" id="KW-0713">Self-incompatibility</keyword>
<reference evidence="7" key="2">
    <citation type="journal article" date="2024" name="Plant">
        <title>Genomic evolution and insights into agronomic trait innovations of Sesamum species.</title>
        <authorList>
            <person name="Miao H."/>
            <person name="Wang L."/>
            <person name="Qu L."/>
            <person name="Liu H."/>
            <person name="Sun Y."/>
            <person name="Le M."/>
            <person name="Wang Q."/>
            <person name="Wei S."/>
            <person name="Zheng Y."/>
            <person name="Lin W."/>
            <person name="Duan Y."/>
            <person name="Cao H."/>
            <person name="Xiong S."/>
            <person name="Wang X."/>
            <person name="Wei L."/>
            <person name="Li C."/>
            <person name="Ma Q."/>
            <person name="Ju M."/>
            <person name="Zhao R."/>
            <person name="Li G."/>
            <person name="Mu C."/>
            <person name="Tian Q."/>
            <person name="Mei H."/>
            <person name="Zhang T."/>
            <person name="Gao T."/>
            <person name="Zhang H."/>
        </authorList>
    </citation>
    <scope>NUCLEOTIDE SEQUENCE</scope>
    <source>
        <strain evidence="7">G01</strain>
    </source>
</reference>
<evidence type="ECO:0000256" key="1">
    <source>
        <dbReference type="ARBA" id="ARBA00004613"/>
    </source>
</evidence>
<reference evidence="7" key="1">
    <citation type="submission" date="2020-06" db="EMBL/GenBank/DDBJ databases">
        <authorList>
            <person name="Li T."/>
            <person name="Hu X."/>
            <person name="Zhang T."/>
            <person name="Song X."/>
            <person name="Zhang H."/>
            <person name="Dai N."/>
            <person name="Sheng W."/>
            <person name="Hou X."/>
            <person name="Wei L."/>
        </authorList>
    </citation>
    <scope>NUCLEOTIDE SEQUENCE</scope>
    <source>
        <strain evidence="7">G01</strain>
        <tissue evidence="7">Leaf</tissue>
    </source>
</reference>
<evidence type="ECO:0000256" key="4">
    <source>
        <dbReference type="ARBA" id="ARBA00022525"/>
    </source>
</evidence>
<dbReference type="AlphaFoldDB" id="A0AAW2LWC7"/>
<dbReference type="PANTHER" id="PTHR31232">
    <property type="match status" value="1"/>
</dbReference>
<name>A0AAW2LWC7_9LAMI</name>
<evidence type="ECO:0000256" key="2">
    <source>
        <dbReference type="ARBA" id="ARBA00005581"/>
    </source>
</evidence>
<keyword evidence="4 6" id="KW-0964">Secreted</keyword>
<gene>
    <name evidence="7" type="ORF">Sangu_1894200</name>
</gene>
<proteinExistence type="inferred from homology"/>
<dbReference type="Pfam" id="PF05938">
    <property type="entry name" value="Self-incomp_S1"/>
    <property type="match status" value="1"/>
</dbReference>
<comment type="similarity">
    <text evidence="2 6">Belongs to the plant self-incompatibility (S1) protein family.</text>
</comment>